<dbReference type="GO" id="GO:0006744">
    <property type="term" value="P:ubiquinone biosynthetic process"/>
    <property type="evidence" value="ECO:0007669"/>
    <property type="project" value="InterPro"/>
</dbReference>
<evidence type="ECO:0008006" key="3">
    <source>
        <dbReference type="Google" id="ProtNLM"/>
    </source>
</evidence>
<comment type="caution">
    <text evidence="1">The sequence shown here is derived from an EMBL/GenBank/DDBJ whole genome shotgun (WGS) entry which is preliminary data.</text>
</comment>
<dbReference type="OrthoDB" id="5720816at2"/>
<dbReference type="STRING" id="1497020.DO97_17075"/>
<reference evidence="1 2" key="1">
    <citation type="journal article" date="2014" name="Mol. Ecol.">
        <title>Evolution of Synechococcus.</title>
        <authorList>
            <person name="Dvorak P."/>
            <person name="Casamatta D."/>
            <person name="Hasler P."/>
            <person name="Poulickova A."/>
            <person name="Ondrej V."/>
            <person name="Sanges R."/>
        </authorList>
    </citation>
    <scope>NUCLEOTIDE SEQUENCE [LARGE SCALE GENOMIC DNA]</scope>
    <source>
        <strain evidence="1 2">CAUP A 1101</strain>
    </source>
</reference>
<dbReference type="InterPro" id="IPR007715">
    <property type="entry name" value="Coq4"/>
</dbReference>
<keyword evidence="2" id="KW-1185">Reference proteome</keyword>
<dbReference type="PANTHER" id="PTHR12922">
    <property type="entry name" value="UBIQUINONE BIOSYNTHESIS PROTEIN"/>
    <property type="match status" value="1"/>
</dbReference>
<evidence type="ECO:0000313" key="2">
    <source>
        <dbReference type="Proteomes" id="UP000030170"/>
    </source>
</evidence>
<dbReference type="EMBL" id="JJML01000061">
    <property type="protein sequence ID" value="KGF71646.1"/>
    <property type="molecule type" value="Genomic_DNA"/>
</dbReference>
<dbReference type="Pfam" id="PF05019">
    <property type="entry name" value="Coq4"/>
    <property type="match status" value="1"/>
</dbReference>
<sequence>MELNSQMHMDMMKAATGVFNLVQDATSLKSVFDINDGLRNSEAMQSATTYLKSIPEMAALISERYVTPIPDLKALLALPKDTLGYVYAAKMTAENFDPNFYRPVPIAEDLDYIRLRTRHTHDIWHAVTGFDTDSLGEVGLQAFGFSQMHYPSAVLIMTAGLISSVIRSTQDSHEIDAYFETIYQGYQMGRQAKLFLAQKWEEGWDKPLAQWREELNVKPAS</sequence>
<name>A0A098THZ9_9CYAN</name>
<evidence type="ECO:0000313" key="1">
    <source>
        <dbReference type="EMBL" id="KGF71646.1"/>
    </source>
</evidence>
<dbReference type="PANTHER" id="PTHR12922:SF7">
    <property type="entry name" value="UBIQUINONE BIOSYNTHESIS PROTEIN COQ4 HOMOLOG, MITOCHONDRIAL"/>
    <property type="match status" value="1"/>
</dbReference>
<protein>
    <recommendedName>
        <fullName evidence="3">Ubiquinone biosynthesis protein</fullName>
    </recommendedName>
</protein>
<gene>
    <name evidence="1" type="ORF">DO97_17075</name>
</gene>
<dbReference type="RefSeq" id="WP_052128938.1">
    <property type="nucleotide sequence ID" value="NZ_JJML01000061.1"/>
</dbReference>
<organism evidence="1 2">
    <name type="scientific">Neosynechococcus sphagnicola sy1</name>
    <dbReference type="NCBI Taxonomy" id="1497020"/>
    <lineage>
        <taxon>Bacteria</taxon>
        <taxon>Bacillati</taxon>
        <taxon>Cyanobacteriota</taxon>
        <taxon>Cyanophyceae</taxon>
        <taxon>Neosynechococcales</taxon>
        <taxon>Neosynechococcaceae</taxon>
        <taxon>Neosynechococcus</taxon>
    </lineage>
</organism>
<proteinExistence type="predicted"/>
<dbReference type="Proteomes" id="UP000030170">
    <property type="component" value="Unassembled WGS sequence"/>
</dbReference>
<accession>A0A098THZ9</accession>
<dbReference type="AlphaFoldDB" id="A0A098THZ9"/>